<dbReference type="Proteomes" id="UP000606274">
    <property type="component" value="Unassembled WGS sequence"/>
</dbReference>
<dbReference type="EMBL" id="JABFDY010000017">
    <property type="protein sequence ID" value="KAF7695738.1"/>
    <property type="molecule type" value="Genomic_DNA"/>
</dbReference>
<dbReference type="PANTHER" id="PTHR37862">
    <property type="entry name" value="FANCONI ANEMIA CORE COMPLEX-ASSOCIATED PROTEIN 20"/>
    <property type="match status" value="1"/>
</dbReference>
<evidence type="ECO:0000259" key="2">
    <source>
        <dbReference type="PROSITE" id="PS51906"/>
    </source>
</evidence>
<name>A0A8T0ATK6_SILME</name>
<feature type="domain" description="UBZ2-type" evidence="2">
    <location>
        <begin position="233"/>
        <end position="269"/>
    </location>
</feature>
<evidence type="ECO:0000313" key="4">
    <source>
        <dbReference type="Proteomes" id="UP000606274"/>
    </source>
</evidence>
<feature type="region of interest" description="Disordered" evidence="1">
    <location>
        <begin position="1"/>
        <end position="24"/>
    </location>
</feature>
<feature type="region of interest" description="Disordered" evidence="1">
    <location>
        <begin position="141"/>
        <end position="203"/>
    </location>
</feature>
<dbReference type="GO" id="GO:0043130">
    <property type="term" value="F:ubiquitin binding"/>
    <property type="evidence" value="ECO:0007669"/>
    <property type="project" value="InterPro"/>
</dbReference>
<organism evidence="3 4">
    <name type="scientific">Silurus meridionalis</name>
    <name type="common">Southern catfish</name>
    <name type="synonym">Silurus soldatovi meridionalis</name>
    <dbReference type="NCBI Taxonomy" id="175797"/>
    <lineage>
        <taxon>Eukaryota</taxon>
        <taxon>Metazoa</taxon>
        <taxon>Chordata</taxon>
        <taxon>Craniata</taxon>
        <taxon>Vertebrata</taxon>
        <taxon>Euteleostomi</taxon>
        <taxon>Actinopterygii</taxon>
        <taxon>Neopterygii</taxon>
        <taxon>Teleostei</taxon>
        <taxon>Ostariophysi</taxon>
        <taxon>Siluriformes</taxon>
        <taxon>Siluridae</taxon>
        <taxon>Silurus</taxon>
    </lineage>
</organism>
<dbReference type="InterPro" id="IPR052689">
    <property type="entry name" value="FA_core_complex_assoc"/>
</dbReference>
<dbReference type="InterPro" id="IPR031490">
    <property type="entry name" value="UBZ2_FAAP20"/>
</dbReference>
<dbReference type="OrthoDB" id="10063431at2759"/>
<proteinExistence type="predicted"/>
<protein>
    <recommendedName>
        <fullName evidence="2">UBZ2-type domain-containing protein</fullName>
    </recommendedName>
</protein>
<dbReference type="GO" id="GO:0043240">
    <property type="term" value="C:Fanconi anaemia nuclear complex"/>
    <property type="evidence" value="ECO:0007669"/>
    <property type="project" value="TreeGrafter"/>
</dbReference>
<keyword evidence="4" id="KW-1185">Reference proteome</keyword>
<accession>A0A8T0ATK6</accession>
<sequence>MSKLKRRKTAADELKSEQQFKARNRKESLRIAHAALQPLPECSSAGGRSSCWTSSALCEVEKLWMKTLQVLCPQSSSQDSEDLRVPAFPQLSTEKKEGRSGQCLCDLDEDVIPFPIPDPVPGSASFSSSPDPRHRDGCVPIHHTPSSLSQGNRHADGPQCEWDGNGSSTRNSGLGSERSETVCEREAGTRTVGTSGIKPRATAGLGITSESGAEIGHRVQTSGSGSGSDGIRLECCPMCLSSFPARFSQMECDSHLAQCLSEMNVDVVW</sequence>
<gene>
    <name evidence="3" type="ORF">HF521_007461</name>
</gene>
<reference evidence="3" key="1">
    <citation type="submission" date="2020-08" db="EMBL/GenBank/DDBJ databases">
        <title>Chromosome-level assembly of Southern catfish (Silurus meridionalis) provides insights into visual adaptation to the nocturnal and benthic lifestyles.</title>
        <authorList>
            <person name="Zhang Y."/>
            <person name="Wang D."/>
            <person name="Peng Z."/>
        </authorList>
    </citation>
    <scope>NUCLEOTIDE SEQUENCE</scope>
    <source>
        <strain evidence="3">SWU-2019-XX</strain>
        <tissue evidence="3">Muscle</tissue>
    </source>
</reference>
<dbReference type="PROSITE" id="PS51906">
    <property type="entry name" value="ZF_UBZ2"/>
    <property type="match status" value="1"/>
</dbReference>
<feature type="compositionally biased region" description="Basic and acidic residues" evidence="1">
    <location>
        <begin position="9"/>
        <end position="24"/>
    </location>
</feature>
<evidence type="ECO:0000256" key="1">
    <source>
        <dbReference type="SAM" id="MobiDB-lite"/>
    </source>
</evidence>
<feature type="compositionally biased region" description="Basic and acidic residues" evidence="1">
    <location>
        <begin position="177"/>
        <end position="188"/>
    </location>
</feature>
<evidence type="ECO:0000313" key="3">
    <source>
        <dbReference type="EMBL" id="KAF7695738.1"/>
    </source>
</evidence>
<feature type="compositionally biased region" description="Polar residues" evidence="1">
    <location>
        <begin position="165"/>
        <end position="174"/>
    </location>
</feature>
<dbReference type="Pfam" id="PF15750">
    <property type="entry name" value="UBZ_FAAP20"/>
    <property type="match status" value="1"/>
</dbReference>
<dbReference type="AlphaFoldDB" id="A0A8T0ATK6"/>
<dbReference type="PANTHER" id="PTHR37862:SF1">
    <property type="entry name" value="FANCONI ANEMIA CORE COMPLEX-ASSOCIATED PROTEIN 20"/>
    <property type="match status" value="1"/>
</dbReference>
<comment type="caution">
    <text evidence="3">The sequence shown here is derived from an EMBL/GenBank/DDBJ whole genome shotgun (WGS) entry which is preliminary data.</text>
</comment>